<sequence>MCISAASKTGGLYSALGASLYAAAAAVVAVASRNSEATAGGNNATGSRAFTGPESIHVEAARRRLQEMDANLIFSSPRLMLDPDFIQLSSPTLWSITDEGKTAGKRGGEERRESRRKG</sequence>
<evidence type="ECO:0000256" key="2">
    <source>
        <dbReference type="SAM" id="Phobius"/>
    </source>
</evidence>
<name>A0A5B7JW18_PORTR</name>
<reference evidence="3 4" key="1">
    <citation type="submission" date="2019-05" db="EMBL/GenBank/DDBJ databases">
        <title>Another draft genome of Portunus trituberculatus and its Hox gene families provides insights of decapod evolution.</title>
        <authorList>
            <person name="Jeong J.-H."/>
            <person name="Song I."/>
            <person name="Kim S."/>
            <person name="Choi T."/>
            <person name="Kim D."/>
            <person name="Ryu S."/>
            <person name="Kim W."/>
        </authorList>
    </citation>
    <scope>NUCLEOTIDE SEQUENCE [LARGE SCALE GENOMIC DNA]</scope>
    <source>
        <tissue evidence="3">Muscle</tissue>
    </source>
</reference>
<keyword evidence="2" id="KW-1133">Transmembrane helix</keyword>
<keyword evidence="4" id="KW-1185">Reference proteome</keyword>
<accession>A0A5B7JW18</accession>
<protein>
    <submittedName>
        <fullName evidence="3">Uncharacterized protein</fullName>
    </submittedName>
</protein>
<proteinExistence type="predicted"/>
<organism evidence="3 4">
    <name type="scientific">Portunus trituberculatus</name>
    <name type="common">Swimming crab</name>
    <name type="synonym">Neptunus trituberculatus</name>
    <dbReference type="NCBI Taxonomy" id="210409"/>
    <lineage>
        <taxon>Eukaryota</taxon>
        <taxon>Metazoa</taxon>
        <taxon>Ecdysozoa</taxon>
        <taxon>Arthropoda</taxon>
        <taxon>Crustacea</taxon>
        <taxon>Multicrustacea</taxon>
        <taxon>Malacostraca</taxon>
        <taxon>Eumalacostraca</taxon>
        <taxon>Eucarida</taxon>
        <taxon>Decapoda</taxon>
        <taxon>Pleocyemata</taxon>
        <taxon>Brachyura</taxon>
        <taxon>Eubrachyura</taxon>
        <taxon>Portunoidea</taxon>
        <taxon>Portunidae</taxon>
        <taxon>Portuninae</taxon>
        <taxon>Portunus</taxon>
    </lineage>
</organism>
<dbReference type="Proteomes" id="UP000324222">
    <property type="component" value="Unassembled WGS sequence"/>
</dbReference>
<evidence type="ECO:0000313" key="4">
    <source>
        <dbReference type="Proteomes" id="UP000324222"/>
    </source>
</evidence>
<keyword evidence="2" id="KW-0472">Membrane</keyword>
<dbReference type="AlphaFoldDB" id="A0A5B7JW18"/>
<gene>
    <name evidence="3" type="ORF">E2C01_095733</name>
</gene>
<keyword evidence="2" id="KW-0812">Transmembrane</keyword>
<feature type="region of interest" description="Disordered" evidence="1">
    <location>
        <begin position="97"/>
        <end position="118"/>
    </location>
</feature>
<feature type="transmembrane region" description="Helical" evidence="2">
    <location>
        <begin position="12"/>
        <end position="31"/>
    </location>
</feature>
<evidence type="ECO:0000313" key="3">
    <source>
        <dbReference type="EMBL" id="MPD00273.1"/>
    </source>
</evidence>
<feature type="compositionally biased region" description="Basic and acidic residues" evidence="1">
    <location>
        <begin position="98"/>
        <end position="118"/>
    </location>
</feature>
<comment type="caution">
    <text evidence="3">The sequence shown here is derived from an EMBL/GenBank/DDBJ whole genome shotgun (WGS) entry which is preliminary data.</text>
</comment>
<dbReference type="EMBL" id="VSRR010122175">
    <property type="protein sequence ID" value="MPD00273.1"/>
    <property type="molecule type" value="Genomic_DNA"/>
</dbReference>
<evidence type="ECO:0000256" key="1">
    <source>
        <dbReference type="SAM" id="MobiDB-lite"/>
    </source>
</evidence>